<sequence length="219" mass="23838">MTANDDDARAPRRRRRAGVVPQREPADGFLPRSRSGVRYALLIWQAGGQRRDQVWGAGAGEEDCVIHGFVTRPSTARGRASRLPDVRGGGDPGDGQWERDPSEALPADTADQAINGSQAYCTLLKAHFIPSTQLRVFTGALSQTPDRPKLEYHSTSERGGRPGWLRTLRLKCRVPKSYLKQPHTAPPPPPEPDAEHRTAGKDGRAALGARTQAEQAGPL</sequence>
<protein>
    <submittedName>
        <fullName evidence="2">Uncharacterized protein</fullName>
    </submittedName>
</protein>
<proteinExistence type="predicted"/>
<keyword evidence="3" id="KW-1185">Reference proteome</keyword>
<feature type="compositionally biased region" description="Basic and acidic residues" evidence="1">
    <location>
        <begin position="1"/>
        <end position="10"/>
    </location>
</feature>
<dbReference type="OrthoDB" id="5990676at2759"/>
<feature type="region of interest" description="Disordered" evidence="1">
    <location>
        <begin position="1"/>
        <end position="31"/>
    </location>
</feature>
<evidence type="ECO:0000256" key="1">
    <source>
        <dbReference type="SAM" id="MobiDB-lite"/>
    </source>
</evidence>
<organism evidence="2 3">
    <name type="scientific">Synaphobranchus kaupii</name>
    <name type="common">Kaup's arrowtooth eel</name>
    <dbReference type="NCBI Taxonomy" id="118154"/>
    <lineage>
        <taxon>Eukaryota</taxon>
        <taxon>Metazoa</taxon>
        <taxon>Chordata</taxon>
        <taxon>Craniata</taxon>
        <taxon>Vertebrata</taxon>
        <taxon>Euteleostomi</taxon>
        <taxon>Actinopterygii</taxon>
        <taxon>Neopterygii</taxon>
        <taxon>Teleostei</taxon>
        <taxon>Anguilliformes</taxon>
        <taxon>Synaphobranchidae</taxon>
        <taxon>Synaphobranchus</taxon>
    </lineage>
</organism>
<feature type="region of interest" description="Disordered" evidence="1">
    <location>
        <begin position="144"/>
        <end position="163"/>
    </location>
</feature>
<dbReference type="AlphaFoldDB" id="A0A9Q1FL58"/>
<name>A0A9Q1FL58_SYNKA</name>
<dbReference type="EMBL" id="JAINUF010000005">
    <property type="protein sequence ID" value="KAJ8360998.1"/>
    <property type="molecule type" value="Genomic_DNA"/>
</dbReference>
<dbReference type="Proteomes" id="UP001152622">
    <property type="component" value="Chromosome 5"/>
</dbReference>
<reference evidence="2" key="1">
    <citation type="journal article" date="2023" name="Science">
        <title>Genome structures resolve the early diversification of teleost fishes.</title>
        <authorList>
            <person name="Parey E."/>
            <person name="Louis A."/>
            <person name="Montfort J."/>
            <person name="Bouchez O."/>
            <person name="Roques C."/>
            <person name="Iampietro C."/>
            <person name="Lluch J."/>
            <person name="Castinel A."/>
            <person name="Donnadieu C."/>
            <person name="Desvignes T."/>
            <person name="Floi Bucao C."/>
            <person name="Jouanno E."/>
            <person name="Wen M."/>
            <person name="Mejri S."/>
            <person name="Dirks R."/>
            <person name="Jansen H."/>
            <person name="Henkel C."/>
            <person name="Chen W.J."/>
            <person name="Zahm M."/>
            <person name="Cabau C."/>
            <person name="Klopp C."/>
            <person name="Thompson A.W."/>
            <person name="Robinson-Rechavi M."/>
            <person name="Braasch I."/>
            <person name="Lecointre G."/>
            <person name="Bobe J."/>
            <person name="Postlethwait J.H."/>
            <person name="Berthelot C."/>
            <person name="Roest Crollius H."/>
            <person name="Guiguen Y."/>
        </authorList>
    </citation>
    <scope>NUCLEOTIDE SEQUENCE</scope>
    <source>
        <strain evidence="2">WJC10195</strain>
    </source>
</reference>
<feature type="region of interest" description="Disordered" evidence="1">
    <location>
        <begin position="75"/>
        <end position="103"/>
    </location>
</feature>
<comment type="caution">
    <text evidence="2">The sequence shown here is derived from an EMBL/GenBank/DDBJ whole genome shotgun (WGS) entry which is preliminary data.</text>
</comment>
<feature type="region of interest" description="Disordered" evidence="1">
    <location>
        <begin position="175"/>
        <end position="219"/>
    </location>
</feature>
<feature type="compositionally biased region" description="Basic and acidic residues" evidence="1">
    <location>
        <begin position="146"/>
        <end position="160"/>
    </location>
</feature>
<gene>
    <name evidence="2" type="ORF">SKAU_G00175230</name>
</gene>
<evidence type="ECO:0000313" key="2">
    <source>
        <dbReference type="EMBL" id="KAJ8360998.1"/>
    </source>
</evidence>
<feature type="compositionally biased region" description="Basic and acidic residues" evidence="1">
    <location>
        <begin position="193"/>
        <end position="204"/>
    </location>
</feature>
<evidence type="ECO:0000313" key="3">
    <source>
        <dbReference type="Proteomes" id="UP001152622"/>
    </source>
</evidence>
<accession>A0A9Q1FL58</accession>